<dbReference type="PROSITE" id="PS51782">
    <property type="entry name" value="LYSM"/>
    <property type="match status" value="2"/>
</dbReference>
<dbReference type="AlphaFoldDB" id="A0A927C780"/>
<feature type="domain" description="LysM" evidence="2">
    <location>
        <begin position="63"/>
        <end position="108"/>
    </location>
</feature>
<feature type="region of interest" description="Disordered" evidence="1">
    <location>
        <begin position="367"/>
        <end position="411"/>
    </location>
</feature>
<dbReference type="InterPro" id="IPR036779">
    <property type="entry name" value="LysM_dom_sf"/>
</dbReference>
<dbReference type="Gene3D" id="3.10.350.10">
    <property type="entry name" value="LysM domain"/>
    <property type="match status" value="2"/>
</dbReference>
<evidence type="ECO:0000259" key="2">
    <source>
        <dbReference type="PROSITE" id="PS51782"/>
    </source>
</evidence>
<comment type="caution">
    <text evidence="3">The sequence shown here is derived from an EMBL/GenBank/DDBJ whole genome shotgun (WGS) entry which is preliminary data.</text>
</comment>
<proteinExistence type="predicted"/>
<evidence type="ECO:0000313" key="3">
    <source>
        <dbReference type="EMBL" id="MBD2861021.1"/>
    </source>
</evidence>
<feature type="compositionally biased region" description="Basic residues" evidence="1">
    <location>
        <begin position="390"/>
        <end position="402"/>
    </location>
</feature>
<feature type="compositionally biased region" description="Polar residues" evidence="1">
    <location>
        <begin position="373"/>
        <end position="389"/>
    </location>
</feature>
<evidence type="ECO:0000313" key="4">
    <source>
        <dbReference type="Proteomes" id="UP000639396"/>
    </source>
</evidence>
<dbReference type="InterPro" id="IPR018392">
    <property type="entry name" value="LysM"/>
</dbReference>
<evidence type="ECO:0000256" key="1">
    <source>
        <dbReference type="SAM" id="MobiDB-lite"/>
    </source>
</evidence>
<dbReference type="CDD" id="cd00118">
    <property type="entry name" value="LysM"/>
    <property type="match status" value="2"/>
</dbReference>
<feature type="domain" description="LysM" evidence="2">
    <location>
        <begin position="2"/>
        <end position="47"/>
    </location>
</feature>
<dbReference type="RefSeq" id="WP_190924633.1">
    <property type="nucleotide sequence ID" value="NZ_JACXJA010000003.1"/>
</dbReference>
<sequence>MKIHLVKKGETLFNIAKKYGIELQKLISFNSQIADPDQIDVGMKVKIPSTPVPVPPPVGHVLHKHIVVQGDSLWKLSKAWDVPLKAVIDANPHLKNPNVLMTGEIVYIPNLATGTAPEHTEGMSKAELTAPIAAPETMEAMPEMPEMPAVEEPIEWPGMADVTEAEPMEQPVYEAQEPVQFPFMQYEMPATEAMTPQAQPAPMAMQPHVPAPVATWNYESFMQVHHKPHHHEMAVPYMPMMPMAPAAQMPVMGTADKYPGIPDQAAPCPPAMEWPEAAVQSQQAMPFPQMTGGPCGCQGGGHHHAGVPYGMHFGMPYGMPYAMPGVIPGMFSPQQTMSPHASWMNKDDFGCDDRMGDIGLDSIAREQEVRTDQAVSSGTVSKASVSTKTRAPKRKSPAKREKRQNQPWIRR</sequence>
<dbReference type="GO" id="GO:0008932">
    <property type="term" value="F:lytic endotransglycosylase activity"/>
    <property type="evidence" value="ECO:0007669"/>
    <property type="project" value="TreeGrafter"/>
</dbReference>
<dbReference type="Proteomes" id="UP000639396">
    <property type="component" value="Unassembled WGS sequence"/>
</dbReference>
<keyword evidence="4" id="KW-1185">Reference proteome</keyword>
<dbReference type="SUPFAM" id="SSF54106">
    <property type="entry name" value="LysM domain"/>
    <property type="match status" value="2"/>
</dbReference>
<protein>
    <submittedName>
        <fullName evidence="3">LysM peptidoglycan-binding domain-containing protein</fullName>
    </submittedName>
</protein>
<accession>A0A927C780</accession>
<dbReference type="PANTHER" id="PTHR33734:SF34">
    <property type="entry name" value="SPOIVD-ASSOCIATED FACTOR A"/>
    <property type="match status" value="1"/>
</dbReference>
<dbReference type="EMBL" id="JACXJA010000003">
    <property type="protein sequence ID" value="MBD2861021.1"/>
    <property type="molecule type" value="Genomic_DNA"/>
</dbReference>
<organism evidence="3 4">
    <name type="scientific">Paenibacillus oceani</name>
    <dbReference type="NCBI Taxonomy" id="2772510"/>
    <lineage>
        <taxon>Bacteria</taxon>
        <taxon>Bacillati</taxon>
        <taxon>Bacillota</taxon>
        <taxon>Bacilli</taxon>
        <taxon>Bacillales</taxon>
        <taxon>Paenibacillaceae</taxon>
        <taxon>Paenibacillus</taxon>
    </lineage>
</organism>
<dbReference type="SMART" id="SM00257">
    <property type="entry name" value="LysM"/>
    <property type="match status" value="2"/>
</dbReference>
<dbReference type="Pfam" id="PF01476">
    <property type="entry name" value="LysM"/>
    <property type="match status" value="2"/>
</dbReference>
<name>A0A927C780_9BACL</name>
<reference evidence="3" key="1">
    <citation type="submission" date="2020-09" db="EMBL/GenBank/DDBJ databases">
        <title>A novel bacterium of genus Paenibacillus, isolated from South China Sea.</title>
        <authorList>
            <person name="Huang H."/>
            <person name="Mo K."/>
            <person name="Hu Y."/>
        </authorList>
    </citation>
    <scope>NUCLEOTIDE SEQUENCE</scope>
    <source>
        <strain evidence="3">IB182363</strain>
    </source>
</reference>
<dbReference type="PANTHER" id="PTHR33734">
    <property type="entry name" value="LYSM DOMAIN-CONTAINING GPI-ANCHORED PROTEIN 2"/>
    <property type="match status" value="1"/>
</dbReference>
<gene>
    <name evidence="3" type="ORF">IDH45_03345</name>
</gene>